<sequence>MTSLAIVHMDQLAMQKACALDRANFDPLAYPIRASLRNSPLPNLLD</sequence>
<protein>
    <submittedName>
        <fullName evidence="1">Uncharacterized protein</fullName>
    </submittedName>
</protein>
<dbReference type="STRING" id="1300349.I603_1563"/>
<name>A0A1A7BIX4_9SPHN</name>
<proteinExistence type="predicted"/>
<reference evidence="1 2" key="1">
    <citation type="submission" date="2016-06" db="EMBL/GenBank/DDBJ databases">
        <title>Genome sequence of Porphyrobacter dokdonensis DSW-74.</title>
        <authorList>
            <person name="Kim J.F."/>
            <person name="Song J.Y."/>
        </authorList>
    </citation>
    <scope>NUCLEOTIDE SEQUENCE [LARGE SCALE GENOMIC DNA]</scope>
    <source>
        <strain evidence="1 2">DSW-74</strain>
    </source>
</reference>
<accession>A0A1A7BIX4</accession>
<organism evidence="1 2">
    <name type="scientific">Erythrobacter dokdonensis DSW-74</name>
    <dbReference type="NCBI Taxonomy" id="1300349"/>
    <lineage>
        <taxon>Bacteria</taxon>
        <taxon>Pseudomonadati</taxon>
        <taxon>Pseudomonadota</taxon>
        <taxon>Alphaproteobacteria</taxon>
        <taxon>Sphingomonadales</taxon>
        <taxon>Erythrobacteraceae</taxon>
        <taxon>Erythrobacter/Porphyrobacter group</taxon>
        <taxon>Erythrobacter</taxon>
    </lineage>
</organism>
<evidence type="ECO:0000313" key="1">
    <source>
        <dbReference type="EMBL" id="OBV11155.1"/>
    </source>
</evidence>
<dbReference type="Proteomes" id="UP000092484">
    <property type="component" value="Unassembled WGS sequence"/>
</dbReference>
<gene>
    <name evidence="1" type="ORF">I603_1563</name>
</gene>
<dbReference type="AlphaFoldDB" id="A0A1A7BIX4"/>
<dbReference type="EMBL" id="LZYB01000003">
    <property type="protein sequence ID" value="OBV11155.1"/>
    <property type="molecule type" value="Genomic_DNA"/>
</dbReference>
<evidence type="ECO:0000313" key="2">
    <source>
        <dbReference type="Proteomes" id="UP000092484"/>
    </source>
</evidence>
<comment type="caution">
    <text evidence="1">The sequence shown here is derived from an EMBL/GenBank/DDBJ whole genome shotgun (WGS) entry which is preliminary data.</text>
</comment>
<keyword evidence="2" id="KW-1185">Reference proteome</keyword>